<dbReference type="RefSeq" id="XP_067543742.1">
    <property type="nucleotide sequence ID" value="XM_067688554.1"/>
</dbReference>
<dbReference type="Proteomes" id="UP000185944">
    <property type="component" value="Unassembled WGS sequence"/>
</dbReference>
<feature type="compositionally biased region" description="Low complexity" evidence="1">
    <location>
        <begin position="134"/>
        <end position="143"/>
    </location>
</feature>
<feature type="region of interest" description="Disordered" evidence="1">
    <location>
        <begin position="158"/>
        <end position="179"/>
    </location>
</feature>
<name>A0A177EAN8_9MICR</name>
<dbReference type="EMBL" id="LTDL01000042">
    <property type="protein sequence ID" value="OAG28997.1"/>
    <property type="molecule type" value="Genomic_DNA"/>
</dbReference>
<dbReference type="AlphaFoldDB" id="A0A177EAN8"/>
<protein>
    <submittedName>
        <fullName evidence="2">Uncharacterized protein</fullName>
    </submittedName>
</protein>
<organism evidence="2 3">
    <name type="scientific">Nematocida displodere</name>
    <dbReference type="NCBI Taxonomy" id="1805483"/>
    <lineage>
        <taxon>Eukaryota</taxon>
        <taxon>Fungi</taxon>
        <taxon>Fungi incertae sedis</taxon>
        <taxon>Microsporidia</taxon>
        <taxon>Nematocida</taxon>
    </lineage>
</organism>
<evidence type="ECO:0000256" key="1">
    <source>
        <dbReference type="SAM" id="MobiDB-lite"/>
    </source>
</evidence>
<accession>A0A177EAN8</accession>
<reference evidence="2 3" key="1">
    <citation type="submission" date="2016-02" db="EMBL/GenBank/DDBJ databases">
        <title>Discovery of a natural microsporidian pathogen with a broad tissue tropism in Caenorhabditis elegans.</title>
        <authorList>
            <person name="Luallen R.J."/>
            <person name="Reinke A.W."/>
            <person name="Tong L."/>
            <person name="Botts M.R."/>
            <person name="Felix M.-A."/>
            <person name="Troemel E.R."/>
        </authorList>
    </citation>
    <scope>NUCLEOTIDE SEQUENCE [LARGE SCALE GENOMIC DNA]</scope>
    <source>
        <strain evidence="2 3">JUm2807</strain>
    </source>
</reference>
<dbReference type="GeneID" id="93647486"/>
<keyword evidence="3" id="KW-1185">Reference proteome</keyword>
<evidence type="ECO:0000313" key="2">
    <source>
        <dbReference type="EMBL" id="OAG28997.1"/>
    </source>
</evidence>
<feature type="compositionally biased region" description="Acidic residues" evidence="1">
    <location>
        <begin position="121"/>
        <end position="133"/>
    </location>
</feature>
<sequence>MWSENSEVQKSFMAYTKREALKRYSAIHTKMSKTLKAEEAVRNVNKKLRKNKKGPVALPAARDTSAVESEKESTSFIGISDLSLDGLLTFSLDAPVKETSQKVPQPRTATTKRSKSLVCDSDSESESSSESEETSGLLSLEDLSLSNDEFVSEDVPAPTLTQAQDVPPPPATISQPKSRIAPSTAGLFNARGIDRVKQAKKFG</sequence>
<comment type="caution">
    <text evidence="2">The sequence shown here is derived from an EMBL/GenBank/DDBJ whole genome shotgun (WGS) entry which is preliminary data.</text>
</comment>
<evidence type="ECO:0000313" key="3">
    <source>
        <dbReference type="Proteomes" id="UP000185944"/>
    </source>
</evidence>
<feature type="region of interest" description="Disordered" evidence="1">
    <location>
        <begin position="48"/>
        <end position="72"/>
    </location>
</feature>
<proteinExistence type="predicted"/>
<feature type="region of interest" description="Disordered" evidence="1">
    <location>
        <begin position="95"/>
        <end position="143"/>
    </location>
</feature>
<dbReference type="VEuPathDB" id="MicrosporidiaDB:NEDG_01136"/>
<gene>
    <name evidence="2" type="ORF">NEDG_01136</name>
</gene>